<dbReference type="Pfam" id="PF20684">
    <property type="entry name" value="Fung_rhodopsin"/>
    <property type="match status" value="2"/>
</dbReference>
<reference evidence="3" key="1">
    <citation type="journal article" date="2020" name="Stud. Mycol.">
        <title>101 Dothideomycetes genomes: a test case for predicting lifestyles and emergence of pathogens.</title>
        <authorList>
            <person name="Haridas S."/>
            <person name="Albert R."/>
            <person name="Binder M."/>
            <person name="Bloem J."/>
            <person name="Labutti K."/>
            <person name="Salamov A."/>
            <person name="Andreopoulos B."/>
            <person name="Baker S."/>
            <person name="Barry K."/>
            <person name="Bills G."/>
            <person name="Bluhm B."/>
            <person name="Cannon C."/>
            <person name="Castanera R."/>
            <person name="Culley D."/>
            <person name="Daum C."/>
            <person name="Ezra D."/>
            <person name="Gonzalez J."/>
            <person name="Henrissat B."/>
            <person name="Kuo A."/>
            <person name="Liang C."/>
            <person name="Lipzen A."/>
            <person name="Lutzoni F."/>
            <person name="Magnuson J."/>
            <person name="Mondo S."/>
            <person name="Nolan M."/>
            <person name="Ohm R."/>
            <person name="Pangilinan J."/>
            <person name="Park H.-J."/>
            <person name="Ramirez L."/>
            <person name="Alfaro M."/>
            <person name="Sun H."/>
            <person name="Tritt A."/>
            <person name="Yoshinaga Y."/>
            <person name="Zwiers L.-H."/>
            <person name="Turgeon B."/>
            <person name="Goodwin S."/>
            <person name="Spatafora J."/>
            <person name="Crous P."/>
            <person name="Grigoriev I."/>
        </authorList>
    </citation>
    <scope>NUCLEOTIDE SEQUENCE</scope>
    <source>
        <strain evidence="3">SCOH1-5</strain>
    </source>
</reference>
<evidence type="ECO:0000256" key="1">
    <source>
        <dbReference type="SAM" id="Phobius"/>
    </source>
</evidence>
<feature type="transmembrane region" description="Helical" evidence="1">
    <location>
        <begin position="21"/>
        <end position="42"/>
    </location>
</feature>
<keyword evidence="4" id="KW-1185">Reference proteome</keyword>
<dbReference type="PANTHER" id="PTHR39614">
    <property type="entry name" value="INTEGRAL MEMBRANE PROTEIN"/>
    <property type="match status" value="1"/>
</dbReference>
<keyword evidence="1" id="KW-1133">Transmembrane helix</keyword>
<protein>
    <recommendedName>
        <fullName evidence="2">Rhodopsin domain-containing protein</fullName>
    </recommendedName>
</protein>
<dbReference type="Proteomes" id="UP000799539">
    <property type="component" value="Unassembled WGS sequence"/>
</dbReference>
<proteinExistence type="predicted"/>
<dbReference type="InterPro" id="IPR049326">
    <property type="entry name" value="Rhodopsin_dom_fungi"/>
</dbReference>
<feature type="transmembrane region" description="Helical" evidence="1">
    <location>
        <begin position="165"/>
        <end position="188"/>
    </location>
</feature>
<evidence type="ECO:0000313" key="3">
    <source>
        <dbReference type="EMBL" id="KAF2212465.1"/>
    </source>
</evidence>
<dbReference type="EMBL" id="ML992673">
    <property type="protein sequence ID" value="KAF2212465.1"/>
    <property type="molecule type" value="Genomic_DNA"/>
</dbReference>
<sequence length="386" mass="42961">MSDAANVDVSSLPNENRGHEITITSALMMVAAWVFLGLRLKIRWPWATLIGWDDIAVILGTLIATAESGTIFRAVHCGLGMHIYHLDWKWMDTLRATLKASDILTVTALCCSKLAVSLLILRLSTFKRHIHAAWITTVFIVIWGLIAITGTAVMPENIGLRRAGWILVGAYSIVLEFVCFALPIFLVWPLKLRLAAKLTIIGGFAFRIPASVLAVLRIIAVIKMLSRDSTNPTMSTLDFTWNYVEPTLFGTIEMYYSLMAATIPCMHLFLRAFTKDWLRETHAQAGPNARSHRPSAFLISSLRSKPSTAKSSRSSARSTMQFRDSMTDANLLFRADGGTTAWVTHQDTEGLQNCPTNATDKIMVHQTVEVQFDDRPRAAERALLQI</sequence>
<feature type="transmembrane region" description="Helical" evidence="1">
    <location>
        <begin position="103"/>
        <end position="121"/>
    </location>
</feature>
<feature type="domain" description="Rhodopsin" evidence="2">
    <location>
        <begin position="163"/>
        <end position="270"/>
    </location>
</feature>
<name>A0A6A6FGE5_9PEZI</name>
<dbReference type="OrthoDB" id="3897607at2759"/>
<gene>
    <name evidence="3" type="ORF">CERZMDRAFT_84799</name>
</gene>
<feature type="transmembrane region" description="Helical" evidence="1">
    <location>
        <begin position="54"/>
        <end position="83"/>
    </location>
</feature>
<feature type="transmembrane region" description="Helical" evidence="1">
    <location>
        <begin position="254"/>
        <end position="273"/>
    </location>
</feature>
<accession>A0A6A6FGE5</accession>
<evidence type="ECO:0000313" key="4">
    <source>
        <dbReference type="Proteomes" id="UP000799539"/>
    </source>
</evidence>
<organism evidence="3 4">
    <name type="scientific">Cercospora zeae-maydis SCOH1-5</name>
    <dbReference type="NCBI Taxonomy" id="717836"/>
    <lineage>
        <taxon>Eukaryota</taxon>
        <taxon>Fungi</taxon>
        <taxon>Dikarya</taxon>
        <taxon>Ascomycota</taxon>
        <taxon>Pezizomycotina</taxon>
        <taxon>Dothideomycetes</taxon>
        <taxon>Dothideomycetidae</taxon>
        <taxon>Mycosphaerellales</taxon>
        <taxon>Mycosphaerellaceae</taxon>
        <taxon>Cercospora</taxon>
    </lineage>
</organism>
<dbReference type="PANTHER" id="PTHR39614:SF2">
    <property type="entry name" value="INTEGRAL MEMBRANE PROTEIN"/>
    <property type="match status" value="1"/>
</dbReference>
<keyword evidence="1" id="KW-0472">Membrane</keyword>
<keyword evidence="1" id="KW-0812">Transmembrane</keyword>
<feature type="transmembrane region" description="Helical" evidence="1">
    <location>
        <begin position="133"/>
        <end position="153"/>
    </location>
</feature>
<evidence type="ECO:0000259" key="2">
    <source>
        <dbReference type="Pfam" id="PF20684"/>
    </source>
</evidence>
<feature type="transmembrane region" description="Helical" evidence="1">
    <location>
        <begin position="200"/>
        <end position="222"/>
    </location>
</feature>
<dbReference type="AlphaFoldDB" id="A0A6A6FGE5"/>
<feature type="domain" description="Rhodopsin" evidence="2">
    <location>
        <begin position="38"/>
        <end position="150"/>
    </location>
</feature>